<feature type="compositionally biased region" description="Polar residues" evidence="1">
    <location>
        <begin position="33"/>
        <end position="43"/>
    </location>
</feature>
<comment type="caution">
    <text evidence="3">The sequence shown here is derived from an EMBL/GenBank/DDBJ whole genome shotgun (WGS) entry which is preliminary data.</text>
</comment>
<evidence type="ECO:0000256" key="1">
    <source>
        <dbReference type="SAM" id="MobiDB-lite"/>
    </source>
</evidence>
<name>A0AAD4L257_9EURO</name>
<feature type="compositionally biased region" description="Low complexity" evidence="1">
    <location>
        <begin position="359"/>
        <end position="370"/>
    </location>
</feature>
<accession>A0AAD4L257</accession>
<dbReference type="InterPro" id="IPR058602">
    <property type="entry name" value="YAG7_dimerisation_dom"/>
</dbReference>
<dbReference type="EMBL" id="JAJTJA010000002">
    <property type="protein sequence ID" value="KAH8704236.1"/>
    <property type="molecule type" value="Genomic_DNA"/>
</dbReference>
<feature type="compositionally biased region" description="Polar residues" evidence="1">
    <location>
        <begin position="1"/>
        <end position="12"/>
    </location>
</feature>
<evidence type="ECO:0000313" key="3">
    <source>
        <dbReference type="EMBL" id="KAH8704236.1"/>
    </source>
</evidence>
<dbReference type="AlphaFoldDB" id="A0AAD4L257"/>
<feature type="compositionally biased region" description="Polar residues" evidence="1">
    <location>
        <begin position="332"/>
        <end position="347"/>
    </location>
</feature>
<protein>
    <recommendedName>
        <fullName evidence="2">YAG7-like dimerisation domain-containing protein</fullName>
    </recommendedName>
</protein>
<reference evidence="3" key="1">
    <citation type="submission" date="2021-12" db="EMBL/GenBank/DDBJ databases">
        <title>Convergent genome expansion in fungi linked to evolution of root-endophyte symbiosis.</title>
        <authorList>
            <consortium name="DOE Joint Genome Institute"/>
            <person name="Ke Y.-H."/>
            <person name="Bonito G."/>
            <person name="Liao H.-L."/>
            <person name="Looney B."/>
            <person name="Rojas-Flechas A."/>
            <person name="Nash J."/>
            <person name="Hameed K."/>
            <person name="Schadt C."/>
            <person name="Martin F."/>
            <person name="Crous P.W."/>
            <person name="Miettinen O."/>
            <person name="Magnuson J.K."/>
            <person name="Labbe J."/>
            <person name="Jacobson D."/>
            <person name="Doktycz M.J."/>
            <person name="Veneault-Fourrey C."/>
            <person name="Kuo A."/>
            <person name="Mondo S."/>
            <person name="Calhoun S."/>
            <person name="Riley R."/>
            <person name="Ohm R."/>
            <person name="LaButti K."/>
            <person name="Andreopoulos B."/>
            <person name="Pangilinan J."/>
            <person name="Nolan M."/>
            <person name="Tritt A."/>
            <person name="Clum A."/>
            <person name="Lipzen A."/>
            <person name="Daum C."/>
            <person name="Barry K."/>
            <person name="Grigoriev I.V."/>
            <person name="Vilgalys R."/>
        </authorList>
    </citation>
    <scope>NUCLEOTIDE SEQUENCE</scope>
    <source>
        <strain evidence="3">PMI_201</strain>
    </source>
</reference>
<dbReference type="Proteomes" id="UP001201262">
    <property type="component" value="Unassembled WGS sequence"/>
</dbReference>
<keyword evidence="4" id="KW-1185">Reference proteome</keyword>
<evidence type="ECO:0000259" key="2">
    <source>
        <dbReference type="Pfam" id="PF26434"/>
    </source>
</evidence>
<feature type="region of interest" description="Disordered" evidence="1">
    <location>
        <begin position="332"/>
        <end position="458"/>
    </location>
</feature>
<proteinExistence type="predicted"/>
<feature type="domain" description="YAG7-like dimerisation" evidence="2">
    <location>
        <begin position="175"/>
        <end position="258"/>
    </location>
</feature>
<dbReference type="GeneID" id="70240884"/>
<feature type="region of interest" description="Disordered" evidence="1">
    <location>
        <begin position="1"/>
        <end position="51"/>
    </location>
</feature>
<sequence length="458" mass="48576">MSTVTVNSNPPAQNEAKSSKKKRAKAETPVNALVSTPTPSNPDSDARLEAPVNGVSDDAEGVFRDLQKNLRNALKKLNATAKVDSIIAENPDKSLDELIAEKKINADQKAQALKKPALQAQVAQIEEQIAQYKQFALHYEERLVSQKTALENAHKEALEAVREKAVAEAKESQESTLRSQLLTLSQFLRTAASFRRAGEESVADGPAFEGVLLQIYGGTNDAVDSMLKLIEGSDEKIVGVDEQLLDVTYARVKQVAQEQSPPVPEATWTDEVAARSAEPATDPTVANAGLTELQDTTISATVDGSSFGTSGAAVQSEEPVTAPTKTFVGNAANQAAESSWEPQTTASADEWVEVSPQPAETETGTATAVEPSGSWAEDIPTGAAPIEGDGFEQVKHHQRQSSVRGRGRGGRGRGDGSRGRGGRGEFRGRGRGRGEHKGGRGRGGHGQNGNRGEAVADQ</sequence>
<evidence type="ECO:0000313" key="4">
    <source>
        <dbReference type="Proteomes" id="UP001201262"/>
    </source>
</evidence>
<organism evidence="3 4">
    <name type="scientific">Talaromyces proteolyticus</name>
    <dbReference type="NCBI Taxonomy" id="1131652"/>
    <lineage>
        <taxon>Eukaryota</taxon>
        <taxon>Fungi</taxon>
        <taxon>Dikarya</taxon>
        <taxon>Ascomycota</taxon>
        <taxon>Pezizomycotina</taxon>
        <taxon>Eurotiomycetes</taxon>
        <taxon>Eurotiomycetidae</taxon>
        <taxon>Eurotiales</taxon>
        <taxon>Trichocomaceae</taxon>
        <taxon>Talaromyces</taxon>
        <taxon>Talaromyces sect. Bacilispori</taxon>
    </lineage>
</organism>
<feature type="compositionally biased region" description="Basic and acidic residues" evidence="1">
    <location>
        <begin position="412"/>
        <end position="438"/>
    </location>
</feature>
<dbReference type="Pfam" id="PF26434">
    <property type="entry name" value="YAG7_C"/>
    <property type="match status" value="1"/>
</dbReference>
<dbReference type="RefSeq" id="XP_046077254.1">
    <property type="nucleotide sequence ID" value="XM_046210597.1"/>
</dbReference>
<gene>
    <name evidence="3" type="ORF">BGW36DRAFT_288617</name>
</gene>